<dbReference type="InterPro" id="IPR013105">
    <property type="entry name" value="TPR_2"/>
</dbReference>
<dbReference type="Gene3D" id="1.25.40.10">
    <property type="entry name" value="Tetratricopeptide repeat domain"/>
    <property type="match status" value="1"/>
</dbReference>
<evidence type="ECO:0000256" key="2">
    <source>
        <dbReference type="ARBA" id="ARBA00022803"/>
    </source>
</evidence>
<dbReference type="PROSITE" id="PS50005">
    <property type="entry name" value="TPR"/>
    <property type="match status" value="1"/>
</dbReference>
<dbReference type="AlphaFoldDB" id="A0A069QMV0"/>
<feature type="repeat" description="TPR" evidence="3">
    <location>
        <begin position="3"/>
        <end position="36"/>
    </location>
</feature>
<organism evidence="4 5">
    <name type="scientific">Hoylesella loescheii DSM 19665 = JCM 12249 = ATCC 15930</name>
    <dbReference type="NCBI Taxonomy" id="1122985"/>
    <lineage>
        <taxon>Bacteria</taxon>
        <taxon>Pseudomonadati</taxon>
        <taxon>Bacteroidota</taxon>
        <taxon>Bacteroidia</taxon>
        <taxon>Bacteroidales</taxon>
        <taxon>Prevotellaceae</taxon>
        <taxon>Hoylesella</taxon>
    </lineage>
</organism>
<dbReference type="Proteomes" id="UP000027442">
    <property type="component" value="Unassembled WGS sequence"/>
</dbReference>
<evidence type="ECO:0000256" key="1">
    <source>
        <dbReference type="ARBA" id="ARBA00022737"/>
    </source>
</evidence>
<accession>A0A069QMV0</accession>
<dbReference type="HOGENOM" id="CLU_2956787_0_0_10"/>
<dbReference type="InterPro" id="IPR011990">
    <property type="entry name" value="TPR-like_helical_dom_sf"/>
</dbReference>
<dbReference type="InterPro" id="IPR019734">
    <property type="entry name" value="TPR_rpt"/>
</dbReference>
<dbReference type="PATRIC" id="fig|1122985.7.peg.594"/>
<dbReference type="SMART" id="SM00028">
    <property type="entry name" value="TPR"/>
    <property type="match status" value="1"/>
</dbReference>
<protein>
    <submittedName>
        <fullName evidence="4">Tetratricopeptide repeat protein</fullName>
    </submittedName>
</protein>
<dbReference type="RefSeq" id="WP_009236035.1">
    <property type="nucleotide sequence ID" value="NZ_KB899221.1"/>
</dbReference>
<reference evidence="4 5" key="1">
    <citation type="submission" date="2013-08" db="EMBL/GenBank/DDBJ databases">
        <authorList>
            <person name="Weinstock G."/>
            <person name="Sodergren E."/>
            <person name="Wylie T."/>
            <person name="Fulton L."/>
            <person name="Fulton R."/>
            <person name="Fronick C."/>
            <person name="O'Laughlin M."/>
            <person name="Godfrey J."/>
            <person name="Miner T."/>
            <person name="Herter B."/>
            <person name="Appelbaum E."/>
            <person name="Cordes M."/>
            <person name="Lek S."/>
            <person name="Wollam A."/>
            <person name="Pepin K.H."/>
            <person name="Palsikar V.B."/>
            <person name="Mitreva M."/>
            <person name="Wilson R.K."/>
        </authorList>
    </citation>
    <scope>NUCLEOTIDE SEQUENCE [LARGE SCALE GENOMIC DNA]</scope>
    <source>
        <strain evidence="4 5">ATCC 15930</strain>
    </source>
</reference>
<gene>
    <name evidence="4" type="ORF">HMPREF1991_00572</name>
</gene>
<sequence length="59" mass="6767">MNSEAYYEQGNAYRRQGNWQKALECYAEAIELDPESPAVHARDMLNNILGFYSKDALNP</sequence>
<dbReference type="Pfam" id="PF07719">
    <property type="entry name" value="TPR_2"/>
    <property type="match status" value="1"/>
</dbReference>
<dbReference type="eggNOG" id="ENOG502ZKFS">
    <property type="taxonomic scope" value="Bacteria"/>
</dbReference>
<keyword evidence="2 3" id="KW-0802">TPR repeat</keyword>
<dbReference type="PROSITE" id="PS50293">
    <property type="entry name" value="TPR_REGION"/>
    <property type="match status" value="1"/>
</dbReference>
<proteinExistence type="predicted"/>
<keyword evidence="1" id="KW-0677">Repeat</keyword>
<dbReference type="SUPFAM" id="SSF48452">
    <property type="entry name" value="TPR-like"/>
    <property type="match status" value="1"/>
</dbReference>
<keyword evidence="5" id="KW-1185">Reference proteome</keyword>
<dbReference type="EMBL" id="JNGW01000018">
    <property type="protein sequence ID" value="KDR53354.1"/>
    <property type="molecule type" value="Genomic_DNA"/>
</dbReference>
<comment type="caution">
    <text evidence="4">The sequence shown here is derived from an EMBL/GenBank/DDBJ whole genome shotgun (WGS) entry which is preliminary data.</text>
</comment>
<evidence type="ECO:0000313" key="5">
    <source>
        <dbReference type="Proteomes" id="UP000027442"/>
    </source>
</evidence>
<name>A0A069QMV0_HOYLO</name>
<evidence type="ECO:0000256" key="3">
    <source>
        <dbReference type="PROSITE-ProRule" id="PRU00339"/>
    </source>
</evidence>
<evidence type="ECO:0000313" key="4">
    <source>
        <dbReference type="EMBL" id="KDR53354.1"/>
    </source>
</evidence>